<keyword evidence="3" id="KW-1185">Reference proteome</keyword>
<evidence type="ECO:0000313" key="2">
    <source>
        <dbReference type="EMBL" id="CAL7942140.1"/>
    </source>
</evidence>
<dbReference type="InterPro" id="IPR016181">
    <property type="entry name" value="Acyl_CoA_acyltransferase"/>
</dbReference>
<reference evidence="2 3" key="1">
    <citation type="submission" date="2024-08" db="EMBL/GenBank/DDBJ databases">
        <authorList>
            <person name="Will J Nash"/>
            <person name="Angela Man"/>
            <person name="Seanna McTaggart"/>
            <person name="Kendall Baker"/>
            <person name="Tom Barker"/>
            <person name="Leah Catchpole"/>
            <person name="Alex Durrant"/>
            <person name="Karim Gharbi"/>
            <person name="Naomi Irish"/>
            <person name="Gemy Kaithakottil"/>
            <person name="Debby Ku"/>
            <person name="Aaliyah Providence"/>
            <person name="Felix Shaw"/>
            <person name="David Swarbreck"/>
            <person name="Chris Watkins"/>
            <person name="Ann M. McCartney"/>
            <person name="Giulio Formenti"/>
            <person name="Alice Mouton"/>
            <person name="Noel Vella"/>
            <person name="Bjorn M von Reumont"/>
            <person name="Adriana Vella"/>
            <person name="Wilfried Haerty"/>
        </authorList>
    </citation>
    <scope>NUCLEOTIDE SEQUENCE [LARGE SCALE GENOMIC DNA]</scope>
</reference>
<dbReference type="InterPro" id="IPR000182">
    <property type="entry name" value="GNAT_dom"/>
</dbReference>
<protein>
    <recommendedName>
        <fullName evidence="1">N-acetyltransferase domain-containing protein</fullName>
    </recommendedName>
</protein>
<dbReference type="Proteomes" id="UP001642520">
    <property type="component" value="Unassembled WGS sequence"/>
</dbReference>
<evidence type="ECO:0000259" key="1">
    <source>
        <dbReference type="PROSITE" id="PS51186"/>
    </source>
</evidence>
<name>A0ABP1NM93_XYLVO</name>
<dbReference type="PROSITE" id="PS51186">
    <property type="entry name" value="GNAT"/>
    <property type="match status" value="1"/>
</dbReference>
<dbReference type="Gene3D" id="3.40.630.30">
    <property type="match status" value="1"/>
</dbReference>
<evidence type="ECO:0000313" key="3">
    <source>
        <dbReference type="Proteomes" id="UP001642520"/>
    </source>
</evidence>
<dbReference type="CDD" id="cd04301">
    <property type="entry name" value="NAT_SF"/>
    <property type="match status" value="1"/>
</dbReference>
<feature type="domain" description="N-acetyltransferase" evidence="1">
    <location>
        <begin position="66"/>
        <end position="227"/>
    </location>
</feature>
<organism evidence="2 3">
    <name type="scientific">Xylocopa violacea</name>
    <name type="common">Violet carpenter bee</name>
    <name type="synonym">Apis violacea</name>
    <dbReference type="NCBI Taxonomy" id="135666"/>
    <lineage>
        <taxon>Eukaryota</taxon>
        <taxon>Metazoa</taxon>
        <taxon>Ecdysozoa</taxon>
        <taxon>Arthropoda</taxon>
        <taxon>Hexapoda</taxon>
        <taxon>Insecta</taxon>
        <taxon>Pterygota</taxon>
        <taxon>Neoptera</taxon>
        <taxon>Endopterygota</taxon>
        <taxon>Hymenoptera</taxon>
        <taxon>Apocrita</taxon>
        <taxon>Aculeata</taxon>
        <taxon>Apoidea</taxon>
        <taxon>Anthophila</taxon>
        <taxon>Apidae</taxon>
        <taxon>Xylocopa</taxon>
        <taxon>Xylocopa</taxon>
    </lineage>
</organism>
<comment type="caution">
    <text evidence="2">The sequence shown here is derived from an EMBL/GenBank/DDBJ whole genome shotgun (WGS) entry which is preliminary data.</text>
</comment>
<gene>
    <name evidence="2" type="ORF">XYLVIOL_LOCUS5395</name>
</gene>
<dbReference type="EMBL" id="CAXAJV020001292">
    <property type="protein sequence ID" value="CAL7942140.1"/>
    <property type="molecule type" value="Genomic_DNA"/>
</dbReference>
<accession>A0ABP1NM93</accession>
<dbReference type="Pfam" id="PF00583">
    <property type="entry name" value="Acetyltransf_1"/>
    <property type="match status" value="1"/>
</dbReference>
<sequence>MSLGTVNGVEYKLITKEYVEDALRMPVLNKLNNLIPLGVGMLEEDGAMEELLSAFRETLKHGATLIGVDKETNKVVAVAFNRIQARLASSSGNIQVSNDLKHQSCQNVMIFVNDITSKVDIFKRYNAHGAMRMFFLVTHPGYQGRGIGLQMAQKCIEFARGLLNGTMKRVSIDGPVANPDVLPELLYAVFASNYSQKIANKLGFETLFVARYDDYTFGGKKMSERIGDKHKTATLQVLKLM</sequence>
<proteinExistence type="predicted"/>
<dbReference type="SUPFAM" id="SSF55729">
    <property type="entry name" value="Acyl-CoA N-acyltransferases (Nat)"/>
    <property type="match status" value="1"/>
</dbReference>